<feature type="transmembrane region" description="Helical" evidence="1">
    <location>
        <begin position="45"/>
        <end position="70"/>
    </location>
</feature>
<dbReference type="EMBL" id="MK290738">
    <property type="protein sequence ID" value="AZV02189.1"/>
    <property type="molecule type" value="Genomic_DNA"/>
</dbReference>
<organism evidence="2 3">
    <name type="scientific">Pectobacterium phage Arno18</name>
    <dbReference type="NCBI Taxonomy" id="2500578"/>
    <lineage>
        <taxon>Viruses</taxon>
        <taxon>Duplodnaviria</taxon>
        <taxon>Heunggongvirae</taxon>
        <taxon>Uroviricota</taxon>
        <taxon>Caudoviricetes</taxon>
        <taxon>Andersonviridae</taxon>
        <taxon>Andersonviridae incertae sedis</taxon>
        <taxon>Arnovirus</taxon>
        <taxon>Arnovirus arno18</taxon>
    </lineage>
</organism>
<sequence>MKVLFIFILALICCLATVIMHLTGLVFFIKFLCDIFANDIPFWEALLTNIVQGLGVFVLAALLAVITGFLTEV</sequence>
<accession>A0A678ZMN5</accession>
<dbReference type="Proteomes" id="UP000434907">
    <property type="component" value="Segment"/>
</dbReference>
<keyword evidence="1" id="KW-0812">Transmembrane</keyword>
<evidence type="ECO:0000313" key="3">
    <source>
        <dbReference type="Proteomes" id="UP000434907"/>
    </source>
</evidence>
<protein>
    <submittedName>
        <fullName evidence="2">Uncharacterized protein</fullName>
    </submittedName>
</protein>
<gene>
    <name evidence="2" type="ORF">Arno18_3</name>
</gene>
<feature type="transmembrane region" description="Helical" evidence="1">
    <location>
        <begin position="6"/>
        <end position="33"/>
    </location>
</feature>
<reference evidence="2 3" key="1">
    <citation type="submission" date="2018-12" db="EMBL/GenBank/DDBJ databases">
        <authorList>
            <person name="Shneider M.M."/>
            <person name="Kabilov M.R."/>
            <person name="Miroshnikov K.A."/>
        </authorList>
    </citation>
    <scope>NUCLEOTIDE SEQUENCE [LARGE SCALE GENOMIC DNA]</scope>
</reference>
<keyword evidence="1" id="KW-0472">Membrane</keyword>
<proteinExistence type="predicted"/>
<keyword evidence="1" id="KW-1133">Transmembrane helix</keyword>
<name>A0A678ZMN5_9CAUD</name>
<keyword evidence="3" id="KW-1185">Reference proteome</keyword>
<evidence type="ECO:0000256" key="1">
    <source>
        <dbReference type="SAM" id="Phobius"/>
    </source>
</evidence>
<evidence type="ECO:0000313" key="2">
    <source>
        <dbReference type="EMBL" id="AZV02189.1"/>
    </source>
</evidence>